<dbReference type="InterPro" id="IPR007780">
    <property type="entry name" value="NAD_Glu_DH_bac"/>
</dbReference>
<dbReference type="InterPro" id="IPR049058">
    <property type="entry name" value="NAD_Glu_DH_HM2"/>
</dbReference>
<dbReference type="Pfam" id="PF21077">
    <property type="entry name" value="GDH_ACT3"/>
    <property type="match status" value="1"/>
</dbReference>
<feature type="domain" description="NAD-glutamate dehydrogenase catalytic" evidence="2">
    <location>
        <begin position="734"/>
        <end position="1226"/>
    </location>
</feature>
<dbReference type="Pfam" id="PF21074">
    <property type="entry name" value="GDH_C"/>
    <property type="match status" value="1"/>
</dbReference>
<dbReference type="InterPro" id="IPR049062">
    <property type="entry name" value="NAD_Glu_DH_ACT2"/>
</dbReference>
<evidence type="ECO:0000313" key="8">
    <source>
        <dbReference type="Proteomes" id="UP001205843"/>
    </source>
</evidence>
<dbReference type="InterPro" id="IPR036291">
    <property type="entry name" value="NAD(P)-bd_dom_sf"/>
</dbReference>
<dbReference type="Proteomes" id="UP001205843">
    <property type="component" value="Unassembled WGS sequence"/>
</dbReference>
<feature type="domain" description="NAD-glutamate dehydrogenase N-terminal ACT1" evidence="4">
    <location>
        <begin position="43"/>
        <end position="184"/>
    </location>
</feature>
<dbReference type="InterPro" id="IPR046346">
    <property type="entry name" value="Aminoacid_DH-like_N_sf"/>
</dbReference>
<comment type="caution">
    <text evidence="7">The sequence shown here is derived from an EMBL/GenBank/DDBJ whole genome shotgun (WGS) entry which is preliminary data.</text>
</comment>
<gene>
    <name evidence="7" type="ORF">J2T57_000416</name>
</gene>
<dbReference type="PANTHER" id="PTHR43403">
    <property type="entry name" value="NAD-SPECIFIC GLUTAMATE DEHYDROGENASE"/>
    <property type="match status" value="1"/>
</dbReference>
<evidence type="ECO:0000256" key="1">
    <source>
        <dbReference type="ARBA" id="ARBA00023002"/>
    </source>
</evidence>
<dbReference type="GO" id="GO:0006538">
    <property type="term" value="P:L-glutamate catabolic process"/>
    <property type="evidence" value="ECO:0007669"/>
    <property type="project" value="InterPro"/>
</dbReference>
<organism evidence="7 8">
    <name type="scientific">Natronocella acetinitrilica</name>
    <dbReference type="NCBI Taxonomy" id="414046"/>
    <lineage>
        <taxon>Bacteria</taxon>
        <taxon>Pseudomonadati</taxon>
        <taxon>Pseudomonadota</taxon>
        <taxon>Gammaproteobacteria</taxon>
        <taxon>Chromatiales</taxon>
        <taxon>Ectothiorhodospiraceae</taxon>
        <taxon>Natronocella</taxon>
    </lineage>
</organism>
<dbReference type="InterPro" id="IPR049064">
    <property type="entry name" value="NAD_Glu_DH_ACT3"/>
</dbReference>
<dbReference type="Pfam" id="PF21076">
    <property type="entry name" value="GDH_ACT2"/>
    <property type="match status" value="1"/>
</dbReference>
<dbReference type="SUPFAM" id="SSF53223">
    <property type="entry name" value="Aminoacid dehydrogenase-like, N-terminal domain"/>
    <property type="match status" value="1"/>
</dbReference>
<evidence type="ECO:0000259" key="5">
    <source>
        <dbReference type="Pfam" id="PF21076"/>
    </source>
</evidence>
<evidence type="ECO:0000259" key="4">
    <source>
        <dbReference type="Pfam" id="PF21075"/>
    </source>
</evidence>
<dbReference type="InterPro" id="IPR049056">
    <property type="entry name" value="NAD_Glu_DH_HM3"/>
</dbReference>
<dbReference type="Pfam" id="PF21073">
    <property type="entry name" value="GDH_HM1"/>
    <property type="match status" value="1"/>
</dbReference>
<feature type="domain" description="NAD-glutamate dehydrogenase ACT3" evidence="6">
    <location>
        <begin position="559"/>
        <end position="638"/>
    </location>
</feature>
<accession>A0AAE3KAB6</accession>
<feature type="domain" description="NAD-specific glutamate dehydrogenase C-terminal" evidence="3">
    <location>
        <begin position="1271"/>
        <end position="1608"/>
    </location>
</feature>
<dbReference type="PANTHER" id="PTHR43403:SF1">
    <property type="entry name" value="NAD-SPECIFIC GLUTAMATE DEHYDROGENASE"/>
    <property type="match status" value="1"/>
</dbReference>
<reference evidence="7" key="1">
    <citation type="submission" date="2022-03" db="EMBL/GenBank/DDBJ databases">
        <title>Genomic Encyclopedia of Type Strains, Phase III (KMG-III): the genomes of soil and plant-associated and newly described type strains.</title>
        <authorList>
            <person name="Whitman W."/>
        </authorList>
    </citation>
    <scope>NUCLEOTIDE SEQUENCE</scope>
    <source>
        <strain evidence="7">ANL 6-2</strain>
    </source>
</reference>
<dbReference type="InterPro" id="IPR049059">
    <property type="entry name" value="NAD_Glu_DH_HM1"/>
</dbReference>
<keyword evidence="8" id="KW-1185">Reference proteome</keyword>
<dbReference type="InterPro" id="IPR028971">
    <property type="entry name" value="NAD-GDH_cat"/>
</dbReference>
<evidence type="ECO:0000313" key="7">
    <source>
        <dbReference type="EMBL" id="MCP1673324.1"/>
    </source>
</evidence>
<dbReference type="PIRSF" id="PIRSF036761">
    <property type="entry name" value="GDH_Mll4104"/>
    <property type="match status" value="1"/>
</dbReference>
<dbReference type="Pfam" id="PF21079">
    <property type="entry name" value="GDH_HM2"/>
    <property type="match status" value="1"/>
</dbReference>
<dbReference type="EMBL" id="JALJXV010000001">
    <property type="protein sequence ID" value="MCP1673324.1"/>
    <property type="molecule type" value="Genomic_DNA"/>
</dbReference>
<dbReference type="GO" id="GO:0004352">
    <property type="term" value="F:glutamate dehydrogenase (NAD+) activity"/>
    <property type="evidence" value="ECO:0007669"/>
    <property type="project" value="UniProtKB-EC"/>
</dbReference>
<dbReference type="InterPro" id="IPR048381">
    <property type="entry name" value="GDH_C"/>
</dbReference>
<dbReference type="GO" id="GO:0004069">
    <property type="term" value="F:L-aspartate:2-oxoglutarate aminotransferase activity"/>
    <property type="evidence" value="ECO:0007669"/>
    <property type="project" value="InterPro"/>
</dbReference>
<dbReference type="Pfam" id="PF21078">
    <property type="entry name" value="GDH_HM3"/>
    <property type="match status" value="1"/>
</dbReference>
<dbReference type="EC" id="1.4.1.2" evidence="7"/>
<evidence type="ECO:0000259" key="2">
    <source>
        <dbReference type="Pfam" id="PF05088"/>
    </source>
</evidence>
<dbReference type="Pfam" id="PF05088">
    <property type="entry name" value="Bac_GDH_CD"/>
    <property type="match status" value="1"/>
</dbReference>
<sequence>MNGRAQDTQQAIERHSQELISNIRKRIRERWSGKQAPQLERYLDQYYHRVAADDLAQRQAGDLYGAAVSHWNLARKRRAGAPRIHVYNPDPEQHGWESTHTAVQIVTDDLPFLVDSVAMALNRAGLTIHLIIHPLLYVTRNSRGDLQTVEEDGKGNGHLTEAWMHFEVDRQPDEAQLEALHEELIKVLSDCRTVVNDWQPMRQMMADVVATLATVPRKHVDAAERDEAVAFLEWLIDNHFTFLGYRRYQLKREKRRHVLQPVEDSAQGILRHVSTARSSHSFNALPEAVRAMAEDPNPLVLTKSNRRATVHRNTYMDYVGIKEFDSRGKVIGEHRFLGLYTSAAYHRAPQSIPLLRRKVSQVLERAALPHPSHDSKALINILENYPRDELFQVSPDTLFRIAMGILQLQDRQRVRLFVRNDTYLRFVSCLVFAPRDRYDSDVRRAMQAILLDVFQARQCEFQVNLSEAVLARIHFIIHVDDHQIPDVDRNDLEQRLAACVHDWRDDLSDALLNYYGEARGNRLYSAYCDAFSAAYREDTQPRAAAHDVERLEHLGEQRDLEIVLYRPLEAEPSMMRLRLYHRGGPITLSDALPLLENMGVRVLDERPYAVHAGERETAFIHDFGLQHDGQQELDIDQVRKLFEDCFDAAWHERIENDGFNRLVLAARLDWREIVILRAYSKYLRQAGTSFSQAYMEETLVDNPRISRLLVRLFHNRFDPEREDAKRVKRLAEQIELALNDVPSLDQDRILRRLLAGMLGTLRTNYYQVDDAGDPKHYISLKLDPRSIPEIPQPLPAYEIFVYARRVEGVHLRGGKVARGGLRWSDRREDFRTEVLGLMKAQTVKNAVIVPVGAKGGFVCKMLPEEREAVQQEVKACYRTFIQGLLDITDNYPGGVIKPPPRVVRHDEDDPYLVVAADKGTATFSDLANSIAEEYDFWLHDAFASGGSNGYDHKKMGITARGGWEAVKRHFREMGHDTQREPFTVVGVGDMSGDVFGNGMLLSDQIKLLAAFDHRHIFIDPDPDPAASFKERQRLFALDRSTWESYDSKLISKGGGVFPRTAKSIPLTAQMQAVLGTDAKQLTPNELIQVILKAPVDLLWNGGIGTYVKASNETHLQVGDRANDAVRVDAAELRCKVIGEGGNLGLTQLGRIEYSLNGGRINTDAIDNAGGVDCSDHEVNIKILLNAVMDRGELTQRQRNRMLSQMTERVAELVLAGNYRQTEALSLMQSREVGLLNPRMRMIRQLERQGQLNRRLEGLPSEQQIVERSPSGHGLTRPESAVLLAYAKLTIYDTLLDGGLPDDPDLQDVLFDYFPAPLPEKFRDDIREHRLRREIIATQVTNEILNRTGATYFFRMHEASGSETEQVARAFLAVRRILGLDEVWAGIDALDNQVHATLLMELRRDILDVVEDAVLALLRDAPPALAINATAERLRASVGQMSDQLEQLLTETDLENIRLRVEHYVQGGVPEQLAAAVCRMGTLTSVLDVSPVAEEAGMPLDLAVGVHFQLADRLALRWLGQAIDQMPTADAWQERCRMGLRDDSARQHRMLTSVALRRANGKSTADHLVASWADENERLMIRLSETIDQLQAQGQPDVPMLTVAMQELKNLVTASGSRAA</sequence>
<dbReference type="SUPFAM" id="SSF51735">
    <property type="entry name" value="NAD(P)-binding Rossmann-fold domains"/>
    <property type="match status" value="1"/>
</dbReference>
<evidence type="ECO:0000259" key="3">
    <source>
        <dbReference type="Pfam" id="PF21074"/>
    </source>
</evidence>
<protein>
    <submittedName>
        <fullName evidence="7">Glutamate dehydrogenase</fullName>
        <ecNumber evidence="7">1.4.1.2</ecNumber>
    </submittedName>
</protein>
<proteinExistence type="predicted"/>
<name>A0AAE3KAB6_9GAMM</name>
<evidence type="ECO:0000259" key="6">
    <source>
        <dbReference type="Pfam" id="PF21077"/>
    </source>
</evidence>
<dbReference type="RefSeq" id="WP_253473488.1">
    <property type="nucleotide sequence ID" value="NZ_JALJXV010000001.1"/>
</dbReference>
<feature type="domain" description="NAD-glutamate dehydrogenase ACT2" evidence="5">
    <location>
        <begin position="415"/>
        <end position="503"/>
    </location>
</feature>
<dbReference type="InterPro" id="IPR024727">
    <property type="entry name" value="NAD_Glu_DH_N_ACT1"/>
</dbReference>
<keyword evidence="1 7" id="KW-0560">Oxidoreductase</keyword>
<dbReference type="Gene3D" id="3.40.50.720">
    <property type="entry name" value="NAD(P)-binding Rossmann-like Domain"/>
    <property type="match status" value="1"/>
</dbReference>
<dbReference type="Pfam" id="PF21075">
    <property type="entry name" value="GDH_ACT1"/>
    <property type="match status" value="1"/>
</dbReference>